<evidence type="ECO:0000259" key="3">
    <source>
        <dbReference type="PROSITE" id="PS50987"/>
    </source>
</evidence>
<evidence type="ECO:0000313" key="4">
    <source>
        <dbReference type="EMBL" id="EEJ71810.1"/>
    </source>
</evidence>
<dbReference type="PATRIC" id="fig|525365.8.peg.1812"/>
<dbReference type="PRINTS" id="PR00778">
    <property type="entry name" value="HTHARSR"/>
</dbReference>
<dbReference type="OrthoDB" id="9800872at2"/>
<dbReference type="RefSeq" id="WP_007125827.1">
    <property type="nucleotide sequence ID" value="NZ_AZFO01000059.1"/>
</dbReference>
<feature type="domain" description="Rhodanese" evidence="2">
    <location>
        <begin position="128"/>
        <end position="210"/>
    </location>
</feature>
<gene>
    <name evidence="4" type="ORF">HMPREF0548_1330</name>
</gene>
<dbReference type="InterPro" id="IPR050229">
    <property type="entry name" value="GlpE_sulfurtransferase"/>
</dbReference>
<name>C2ENT4_9LACO</name>
<dbReference type="InterPro" id="IPR001845">
    <property type="entry name" value="HTH_ArsR_DNA-bd_dom"/>
</dbReference>
<dbReference type="GO" id="GO:0003677">
    <property type="term" value="F:DNA binding"/>
    <property type="evidence" value="ECO:0007669"/>
    <property type="project" value="UniProtKB-KW"/>
</dbReference>
<evidence type="ECO:0000256" key="1">
    <source>
        <dbReference type="ARBA" id="ARBA00023125"/>
    </source>
</evidence>
<sequence>MNNQEKYKRQMFSELAQIGKSLSSDSRLIILHLLIQAPSTVETIAKESKLSIANTSRHLQILKKAYLVKSIKQGNHIIYNMANYKIYNLINLLIDIGEDEILDFKNAQNQANSEPGVKTISLANAKEIVSRSLLIDARTEHEYNEGHITGAINIPFDKVDKYLKKLPQNKPIIVYCRGRLCPLTNQVTQKLNNMGFEAYSLNSSYLDWIK</sequence>
<dbReference type="InterPro" id="IPR011991">
    <property type="entry name" value="ArsR-like_HTH"/>
</dbReference>
<feature type="domain" description="HTH arsR-type" evidence="3">
    <location>
        <begin position="7"/>
        <end position="101"/>
    </location>
</feature>
<dbReference type="Gene3D" id="1.10.10.10">
    <property type="entry name" value="Winged helix-like DNA-binding domain superfamily/Winged helix DNA-binding domain"/>
    <property type="match status" value="1"/>
</dbReference>
<dbReference type="Pfam" id="PF00581">
    <property type="entry name" value="Rhodanese"/>
    <property type="match status" value="1"/>
</dbReference>
<dbReference type="InterPro" id="IPR036390">
    <property type="entry name" value="WH_DNA-bd_sf"/>
</dbReference>
<dbReference type="eggNOG" id="COG0607">
    <property type="taxonomic scope" value="Bacteria"/>
</dbReference>
<dbReference type="CDD" id="cd00158">
    <property type="entry name" value="RHOD"/>
    <property type="match status" value="1"/>
</dbReference>
<dbReference type="AlphaFoldDB" id="C2ENT4"/>
<dbReference type="InterPro" id="IPR036388">
    <property type="entry name" value="WH-like_DNA-bd_sf"/>
</dbReference>
<dbReference type="HOGENOM" id="CLU_108527_0_0_9"/>
<keyword evidence="1" id="KW-0238">DNA-binding</keyword>
<organism evidence="4 5">
    <name type="scientific">Lactobacillus ultunensis DSM 16047</name>
    <dbReference type="NCBI Taxonomy" id="525365"/>
    <lineage>
        <taxon>Bacteria</taxon>
        <taxon>Bacillati</taxon>
        <taxon>Bacillota</taxon>
        <taxon>Bacilli</taxon>
        <taxon>Lactobacillales</taxon>
        <taxon>Lactobacillaceae</taxon>
        <taxon>Lactobacillus</taxon>
    </lineage>
</organism>
<evidence type="ECO:0000313" key="5">
    <source>
        <dbReference type="Proteomes" id="UP000005583"/>
    </source>
</evidence>
<dbReference type="CDD" id="cd00090">
    <property type="entry name" value="HTH_ARSR"/>
    <property type="match status" value="1"/>
</dbReference>
<dbReference type="SUPFAM" id="SSF46785">
    <property type="entry name" value="Winged helix' DNA-binding domain"/>
    <property type="match status" value="1"/>
</dbReference>
<dbReference type="GO" id="GO:0003700">
    <property type="term" value="F:DNA-binding transcription factor activity"/>
    <property type="evidence" value="ECO:0007669"/>
    <property type="project" value="InterPro"/>
</dbReference>
<dbReference type="PANTHER" id="PTHR43031">
    <property type="entry name" value="FAD-DEPENDENT OXIDOREDUCTASE"/>
    <property type="match status" value="1"/>
</dbReference>
<dbReference type="Proteomes" id="UP000005583">
    <property type="component" value="Unassembled WGS sequence"/>
</dbReference>
<accession>C2ENT4</accession>
<dbReference type="Gene3D" id="3.40.250.10">
    <property type="entry name" value="Rhodanese-like domain"/>
    <property type="match status" value="1"/>
</dbReference>
<dbReference type="InterPro" id="IPR001763">
    <property type="entry name" value="Rhodanese-like_dom"/>
</dbReference>
<dbReference type="EMBL" id="ACGU01000062">
    <property type="protein sequence ID" value="EEJ71810.1"/>
    <property type="molecule type" value="Genomic_DNA"/>
</dbReference>
<dbReference type="InterPro" id="IPR036873">
    <property type="entry name" value="Rhodanese-like_dom_sf"/>
</dbReference>
<dbReference type="SMART" id="SM00450">
    <property type="entry name" value="RHOD"/>
    <property type="match status" value="1"/>
</dbReference>
<keyword evidence="5" id="KW-1185">Reference proteome</keyword>
<dbReference type="STRING" id="525365.HMPREF0548_1330"/>
<dbReference type="PROSITE" id="PS50987">
    <property type="entry name" value="HTH_ARSR_2"/>
    <property type="match status" value="1"/>
</dbReference>
<protein>
    <submittedName>
        <fullName evidence="4">Transcriptional regulator, ArsR family</fullName>
    </submittedName>
</protein>
<dbReference type="PANTHER" id="PTHR43031:SF18">
    <property type="entry name" value="RHODANESE-RELATED SULFURTRANSFERASES"/>
    <property type="match status" value="1"/>
</dbReference>
<dbReference type="Pfam" id="PF01022">
    <property type="entry name" value="HTH_5"/>
    <property type="match status" value="1"/>
</dbReference>
<dbReference type="SUPFAM" id="SSF52821">
    <property type="entry name" value="Rhodanese/Cell cycle control phosphatase"/>
    <property type="match status" value="1"/>
</dbReference>
<evidence type="ECO:0000259" key="2">
    <source>
        <dbReference type="PROSITE" id="PS50206"/>
    </source>
</evidence>
<dbReference type="NCBIfam" id="NF033788">
    <property type="entry name" value="HTH_metalloreg"/>
    <property type="match status" value="1"/>
</dbReference>
<dbReference type="eggNOG" id="COG0640">
    <property type="taxonomic scope" value="Bacteria"/>
</dbReference>
<dbReference type="PROSITE" id="PS50206">
    <property type="entry name" value="RHODANESE_3"/>
    <property type="match status" value="1"/>
</dbReference>
<proteinExistence type="predicted"/>
<dbReference type="SMART" id="SM00418">
    <property type="entry name" value="HTH_ARSR"/>
    <property type="match status" value="1"/>
</dbReference>
<reference evidence="4 5" key="1">
    <citation type="submission" date="2009-01" db="EMBL/GenBank/DDBJ databases">
        <authorList>
            <person name="Qin X."/>
            <person name="Bachman B."/>
            <person name="Battles P."/>
            <person name="Bell A."/>
            <person name="Bess C."/>
            <person name="Bickham C."/>
            <person name="Chaboub L."/>
            <person name="Chen D."/>
            <person name="Coyle M."/>
            <person name="Deiros D.R."/>
            <person name="Dinh H."/>
            <person name="Forbes L."/>
            <person name="Fowler G."/>
            <person name="Francisco L."/>
            <person name="Fu Q."/>
            <person name="Gubbala S."/>
            <person name="Hale W."/>
            <person name="Han Y."/>
            <person name="Hemphill L."/>
            <person name="Highlander S.K."/>
            <person name="Hirani K."/>
            <person name="Hogues M."/>
            <person name="Jackson L."/>
            <person name="Jakkamsetti A."/>
            <person name="Javaid M."/>
            <person name="Jiang H."/>
            <person name="Korchina V."/>
            <person name="Kovar C."/>
            <person name="Lara F."/>
            <person name="Lee S."/>
            <person name="Mata R."/>
            <person name="Mathew T."/>
            <person name="Moen C."/>
            <person name="Morales K."/>
            <person name="Munidasa M."/>
            <person name="Nazareth L."/>
            <person name="Ngo R."/>
            <person name="Nguyen L."/>
            <person name="Okwuonu G."/>
            <person name="Ongeri F."/>
            <person name="Patil S."/>
            <person name="Petrosino J."/>
            <person name="Pham C."/>
            <person name="Pham P."/>
            <person name="Pu L.-L."/>
            <person name="Puazo M."/>
            <person name="Raj R."/>
            <person name="Reid J."/>
            <person name="Rouhana J."/>
            <person name="Saada N."/>
            <person name="Shang Y."/>
            <person name="Simmons D."/>
            <person name="Thornton R."/>
            <person name="Warren J."/>
            <person name="Weissenberger G."/>
            <person name="Zhang J."/>
            <person name="Zhang L."/>
            <person name="Zhou C."/>
            <person name="Zhu D."/>
            <person name="Muzny D."/>
            <person name="Worley K."/>
            <person name="Gibbs R."/>
        </authorList>
    </citation>
    <scope>NUCLEOTIDE SEQUENCE [LARGE SCALE GENOMIC DNA]</scope>
    <source>
        <strain evidence="4 5">DSM 16047</strain>
    </source>
</reference>
<comment type="caution">
    <text evidence="4">The sequence shown here is derived from an EMBL/GenBank/DDBJ whole genome shotgun (WGS) entry which is preliminary data.</text>
</comment>